<organism evidence="11 12">
    <name type="scientific">Neisseria lactamica ATCC 23970</name>
    <dbReference type="NCBI Taxonomy" id="546265"/>
    <lineage>
        <taxon>Bacteria</taxon>
        <taxon>Pseudomonadati</taxon>
        <taxon>Pseudomonadota</taxon>
        <taxon>Betaproteobacteria</taxon>
        <taxon>Neisseriales</taxon>
        <taxon>Neisseriaceae</taxon>
        <taxon>Neisseria</taxon>
    </lineage>
</organism>
<dbReference type="InterPro" id="IPR002376">
    <property type="entry name" value="Formyl_transf_N"/>
</dbReference>
<evidence type="ECO:0000256" key="5">
    <source>
        <dbReference type="ARBA" id="ARBA00022679"/>
    </source>
</evidence>
<dbReference type="InterPro" id="IPR005793">
    <property type="entry name" value="Formyl_trans_C"/>
</dbReference>
<dbReference type="EC" id="2.1.2.9" evidence="3 8"/>
<dbReference type="Pfam" id="PF02911">
    <property type="entry name" value="Formyl_trans_C"/>
    <property type="match status" value="1"/>
</dbReference>
<dbReference type="CDD" id="cd08704">
    <property type="entry name" value="Met_tRNA_FMT_C"/>
    <property type="match status" value="1"/>
</dbReference>
<dbReference type="Gene3D" id="3.40.50.170">
    <property type="entry name" value="Formyl transferase, N-terminal domain"/>
    <property type="match status" value="1"/>
</dbReference>
<evidence type="ECO:0000256" key="2">
    <source>
        <dbReference type="ARBA" id="ARBA00010699"/>
    </source>
</evidence>
<protein>
    <recommendedName>
        <fullName evidence="4 8">Methionyl-tRNA formyltransferase</fullName>
        <ecNumber evidence="3 8">2.1.2.9</ecNumber>
    </recommendedName>
</protein>
<dbReference type="GO" id="GO:0005829">
    <property type="term" value="C:cytosol"/>
    <property type="evidence" value="ECO:0007669"/>
    <property type="project" value="TreeGrafter"/>
</dbReference>
<evidence type="ECO:0000259" key="10">
    <source>
        <dbReference type="Pfam" id="PF02911"/>
    </source>
</evidence>
<keyword evidence="6 8" id="KW-0648">Protein biosynthesis</keyword>
<keyword evidence="5 8" id="KW-0808">Transferase</keyword>
<dbReference type="EMBL" id="ACEQ02000002">
    <property type="protein sequence ID" value="EEZ76713.1"/>
    <property type="molecule type" value="Genomic_DNA"/>
</dbReference>
<comment type="function">
    <text evidence="1 8">Attaches a formyl group to the free amino group of methionyl-tRNA(fMet). The formyl group appears to play a dual role in the initiator identity of N-formylmethionyl-tRNA by promoting its recognition by IF2 and preventing the misappropriation of this tRNA by the elongation apparatus.</text>
</comment>
<reference evidence="11 12" key="1">
    <citation type="submission" date="2009-10" db="EMBL/GenBank/DDBJ databases">
        <authorList>
            <person name="Weinstock G."/>
            <person name="Sodergren E."/>
            <person name="Clifton S."/>
            <person name="Fulton L."/>
            <person name="Fulton B."/>
            <person name="Courtney L."/>
            <person name="Fronick C."/>
            <person name="Harrison M."/>
            <person name="Strong C."/>
            <person name="Farmer C."/>
            <person name="Delahaunty K."/>
            <person name="Markovic C."/>
            <person name="Hall O."/>
            <person name="Minx P."/>
            <person name="Tomlinson C."/>
            <person name="Mitreva M."/>
            <person name="Nelson J."/>
            <person name="Hou S."/>
            <person name="Wollam A."/>
            <person name="Pepin K.H."/>
            <person name="Johnson M."/>
            <person name="Bhonagiri V."/>
            <person name="Nash W.E."/>
            <person name="Warren W."/>
            <person name="Chinwalla A."/>
            <person name="Mardis E.R."/>
            <person name="Wilson R.K."/>
        </authorList>
    </citation>
    <scope>NUCLEOTIDE SEQUENCE [LARGE SCALE GENOMIC DNA]</scope>
    <source>
        <strain evidence="11 12">ATCC 23970</strain>
    </source>
</reference>
<dbReference type="InterPro" id="IPR041711">
    <property type="entry name" value="Met-tRNA-FMT_N"/>
</dbReference>
<dbReference type="InterPro" id="IPR001555">
    <property type="entry name" value="GART_AS"/>
</dbReference>
<dbReference type="CDD" id="cd08646">
    <property type="entry name" value="FMT_core_Met-tRNA-FMT_N"/>
    <property type="match status" value="1"/>
</dbReference>
<dbReference type="AlphaFoldDB" id="D0W6L8"/>
<proteinExistence type="inferred from homology"/>
<dbReference type="SUPFAM" id="SSF53328">
    <property type="entry name" value="Formyltransferase"/>
    <property type="match status" value="1"/>
</dbReference>
<dbReference type="Gene3D" id="3.10.25.10">
    <property type="entry name" value="Formyl transferase, C-terminal domain"/>
    <property type="match status" value="1"/>
</dbReference>
<dbReference type="Proteomes" id="UP000003843">
    <property type="component" value="Unassembled WGS sequence"/>
</dbReference>
<comment type="caution">
    <text evidence="11">The sequence shown here is derived from an EMBL/GenBank/DDBJ whole genome shotgun (WGS) entry which is preliminary data.</text>
</comment>
<feature type="domain" description="Formyl transferase C-terminal" evidence="10">
    <location>
        <begin position="235"/>
        <end position="330"/>
    </location>
</feature>
<dbReference type="PANTHER" id="PTHR11138">
    <property type="entry name" value="METHIONYL-TRNA FORMYLTRANSFERASE"/>
    <property type="match status" value="1"/>
</dbReference>
<feature type="binding site" evidence="8">
    <location>
        <begin position="140"/>
        <end position="143"/>
    </location>
    <ligand>
        <name>(6S)-5,6,7,8-tetrahydrofolate</name>
        <dbReference type="ChEBI" id="CHEBI:57453"/>
    </ligand>
</feature>
<evidence type="ECO:0000256" key="6">
    <source>
        <dbReference type="ARBA" id="ARBA00022917"/>
    </source>
</evidence>
<name>D0W6L8_NEILA</name>
<evidence type="ECO:0000259" key="9">
    <source>
        <dbReference type="Pfam" id="PF00551"/>
    </source>
</evidence>
<accession>D0W6L8</accession>
<comment type="catalytic activity">
    <reaction evidence="7 8">
        <text>L-methionyl-tRNA(fMet) + (6R)-10-formyltetrahydrofolate = N-formyl-L-methionyl-tRNA(fMet) + (6S)-5,6,7,8-tetrahydrofolate + H(+)</text>
        <dbReference type="Rhea" id="RHEA:24380"/>
        <dbReference type="Rhea" id="RHEA-COMP:9952"/>
        <dbReference type="Rhea" id="RHEA-COMP:9953"/>
        <dbReference type="ChEBI" id="CHEBI:15378"/>
        <dbReference type="ChEBI" id="CHEBI:57453"/>
        <dbReference type="ChEBI" id="CHEBI:78530"/>
        <dbReference type="ChEBI" id="CHEBI:78844"/>
        <dbReference type="ChEBI" id="CHEBI:195366"/>
        <dbReference type="EC" id="2.1.2.9"/>
    </reaction>
</comment>
<dbReference type="SUPFAM" id="SSF50486">
    <property type="entry name" value="FMT C-terminal domain-like"/>
    <property type="match status" value="1"/>
</dbReference>
<evidence type="ECO:0000256" key="1">
    <source>
        <dbReference type="ARBA" id="ARBA00002606"/>
    </source>
</evidence>
<dbReference type="InterPro" id="IPR005794">
    <property type="entry name" value="Fmt"/>
</dbReference>
<evidence type="ECO:0000256" key="3">
    <source>
        <dbReference type="ARBA" id="ARBA00012261"/>
    </source>
</evidence>
<dbReference type="Pfam" id="PF00551">
    <property type="entry name" value="Formyl_trans_N"/>
    <property type="match status" value="1"/>
</dbReference>
<evidence type="ECO:0000256" key="7">
    <source>
        <dbReference type="ARBA" id="ARBA00048558"/>
    </source>
</evidence>
<gene>
    <name evidence="8 11" type="primary">fmt</name>
    <name evidence="11" type="ORF">NEILACOT_03156</name>
</gene>
<dbReference type="PROSITE" id="PS00373">
    <property type="entry name" value="GART"/>
    <property type="match status" value="1"/>
</dbReference>
<evidence type="ECO:0000313" key="12">
    <source>
        <dbReference type="Proteomes" id="UP000003843"/>
    </source>
</evidence>
<evidence type="ECO:0000256" key="8">
    <source>
        <dbReference type="HAMAP-Rule" id="MF_00182"/>
    </source>
</evidence>
<sequence>MTLLPCRLNAAKFSDGTVLSDNFTHTQEYAMKVIFAGTPDFAAAALKAVAAAGFEIPLVLTQPDRPKGRGMQLTASPVKQAALELGLTVAQPEKLRNNAEALQMLKEVEADVMVVAAYGLILPQDVLDVPKHGCLNIHASLLPRWRGAAPIQRAIEAGDAETGVCIMQMDIGLDTGDVVSEHRYAIQPTDTANEVHDALMEIGAAAVVADLQQLQSKGRLNAVKQPEEGVTYAQKLSKEEARIDWSESAAVIERKIRAFNPVPAAWVEYQGKPMKIRRAEVVAQQGAAGEVLSCSADGLVVACGENALKITELQPAGGRRMNVAAFAAGRHIEAGTKL</sequence>
<dbReference type="InterPro" id="IPR044135">
    <property type="entry name" value="Met-tRNA-FMT_C"/>
</dbReference>
<dbReference type="NCBIfam" id="TIGR00460">
    <property type="entry name" value="fmt"/>
    <property type="match status" value="1"/>
</dbReference>
<dbReference type="PANTHER" id="PTHR11138:SF5">
    <property type="entry name" value="METHIONYL-TRNA FORMYLTRANSFERASE, MITOCHONDRIAL"/>
    <property type="match status" value="1"/>
</dbReference>
<evidence type="ECO:0000256" key="4">
    <source>
        <dbReference type="ARBA" id="ARBA00016014"/>
    </source>
</evidence>
<evidence type="ECO:0000313" key="11">
    <source>
        <dbReference type="EMBL" id="EEZ76713.1"/>
    </source>
</evidence>
<dbReference type="HAMAP" id="MF_00182">
    <property type="entry name" value="Formyl_trans"/>
    <property type="match status" value="1"/>
</dbReference>
<feature type="domain" description="Formyl transferase N-terminal" evidence="9">
    <location>
        <begin position="31"/>
        <end position="208"/>
    </location>
</feature>
<dbReference type="InterPro" id="IPR011034">
    <property type="entry name" value="Formyl_transferase-like_C_sf"/>
</dbReference>
<dbReference type="InterPro" id="IPR036477">
    <property type="entry name" value="Formyl_transf_N_sf"/>
</dbReference>
<comment type="similarity">
    <text evidence="2 8">Belongs to the Fmt family.</text>
</comment>
<dbReference type="GO" id="GO:0004479">
    <property type="term" value="F:methionyl-tRNA formyltransferase activity"/>
    <property type="evidence" value="ECO:0007669"/>
    <property type="project" value="UniProtKB-UniRule"/>
</dbReference>
<dbReference type="InterPro" id="IPR037022">
    <property type="entry name" value="Formyl_trans_C_sf"/>
</dbReference>